<evidence type="ECO:0000256" key="28">
    <source>
        <dbReference type="SAM" id="MobiDB-lite"/>
    </source>
</evidence>
<evidence type="ECO:0000256" key="26">
    <source>
        <dbReference type="ARBA" id="ARBA00023180"/>
    </source>
</evidence>
<feature type="domain" description="BPTI/Kunitz inhibitor" evidence="29">
    <location>
        <begin position="389"/>
        <end position="439"/>
    </location>
</feature>
<dbReference type="PROSITE" id="PS50279">
    <property type="entry name" value="BPTI_KUNITZ_2"/>
    <property type="match status" value="2"/>
</dbReference>
<dbReference type="SMART" id="SM00131">
    <property type="entry name" value="KU"/>
    <property type="match status" value="2"/>
</dbReference>
<keyword evidence="15" id="KW-0732">Signal</keyword>
<keyword evidence="10" id="KW-0963">Cytoplasm</keyword>
<keyword evidence="25" id="KW-1015">Disulfide bond</keyword>
<dbReference type="Gene3D" id="4.10.410.10">
    <property type="entry name" value="Pancreatic trypsin inhibitor Kunitz domain"/>
    <property type="match status" value="2"/>
</dbReference>
<accession>A0A9Q1HSY0</accession>
<dbReference type="GO" id="GO:0005743">
    <property type="term" value="C:mitochondrial inner membrane"/>
    <property type="evidence" value="ECO:0007669"/>
    <property type="project" value="UniProtKB-SubCell"/>
</dbReference>
<evidence type="ECO:0000256" key="2">
    <source>
        <dbReference type="ARBA" id="ARBA00004202"/>
    </source>
</evidence>
<keyword evidence="19" id="KW-0722">Serine protease inhibitor</keyword>
<dbReference type="CDD" id="cd22597">
    <property type="entry name" value="Kunitz_bikunin_2-like"/>
    <property type="match status" value="1"/>
</dbReference>
<dbReference type="Gene3D" id="2.40.128.20">
    <property type="match status" value="1"/>
</dbReference>
<dbReference type="InterPro" id="IPR000566">
    <property type="entry name" value="Lipocln_cytosolic_FA-bd_dom"/>
</dbReference>
<keyword evidence="26" id="KW-0325">Glycoprotein</keyword>
<dbReference type="PRINTS" id="PR00179">
    <property type="entry name" value="LIPOCALIN"/>
</dbReference>
<dbReference type="PROSITE" id="PS00213">
    <property type="entry name" value="LIPOCALIN"/>
    <property type="match status" value="1"/>
</dbReference>
<evidence type="ECO:0000256" key="4">
    <source>
        <dbReference type="ARBA" id="ARBA00004498"/>
    </source>
</evidence>
<keyword evidence="14" id="KW-0646">Protease inhibitor</keyword>
<dbReference type="Pfam" id="PF00061">
    <property type="entry name" value="Lipocalin"/>
    <property type="match status" value="1"/>
</dbReference>
<evidence type="ECO:0000313" key="31">
    <source>
        <dbReference type="Proteomes" id="UP001152803"/>
    </source>
</evidence>
<dbReference type="PANTHER" id="PTHR46676">
    <property type="entry name" value="PROTEIN AMBP"/>
    <property type="match status" value="1"/>
</dbReference>
<proteinExistence type="inferred from homology"/>
<reference evidence="30" key="1">
    <citation type="journal article" date="2023" name="Science">
        <title>Genome structures resolve the early diversification of teleost fishes.</title>
        <authorList>
            <person name="Parey E."/>
            <person name="Louis A."/>
            <person name="Montfort J."/>
            <person name="Bouchez O."/>
            <person name="Roques C."/>
            <person name="Iampietro C."/>
            <person name="Lluch J."/>
            <person name="Castinel A."/>
            <person name="Donnadieu C."/>
            <person name="Desvignes T."/>
            <person name="Floi Bucao C."/>
            <person name="Jouanno E."/>
            <person name="Wen M."/>
            <person name="Mejri S."/>
            <person name="Dirks R."/>
            <person name="Jansen H."/>
            <person name="Henkel C."/>
            <person name="Chen W.J."/>
            <person name="Zahm M."/>
            <person name="Cabau C."/>
            <person name="Klopp C."/>
            <person name="Thompson A.W."/>
            <person name="Robinson-Rechavi M."/>
            <person name="Braasch I."/>
            <person name="Lecointre G."/>
            <person name="Bobe J."/>
            <person name="Postlethwait J.H."/>
            <person name="Berthelot C."/>
            <person name="Roest Crollius H."/>
            <person name="Guiguen Y."/>
        </authorList>
    </citation>
    <scope>NUCLEOTIDE SEQUENCE</scope>
    <source>
        <strain evidence="30">Concon-B</strain>
    </source>
</reference>
<evidence type="ECO:0000256" key="15">
    <source>
        <dbReference type="ARBA" id="ARBA00022729"/>
    </source>
</evidence>
<evidence type="ECO:0000256" key="11">
    <source>
        <dbReference type="ARBA" id="ARBA00022525"/>
    </source>
</evidence>
<evidence type="ECO:0000256" key="6">
    <source>
        <dbReference type="ARBA" id="ARBA00004637"/>
    </source>
</evidence>
<dbReference type="AlphaFoldDB" id="A0A9Q1HSY0"/>
<keyword evidence="31" id="KW-1185">Reference proteome</keyword>
<dbReference type="GO" id="GO:0005829">
    <property type="term" value="C:cytosol"/>
    <property type="evidence" value="ECO:0007669"/>
    <property type="project" value="UniProtKB-SubCell"/>
</dbReference>
<comment type="similarity">
    <text evidence="7">In the N-terminal section; belongs to the calycin superfamily. Lipocalin family.</text>
</comment>
<dbReference type="InterPro" id="IPR002223">
    <property type="entry name" value="Kunitz_BPTI"/>
</dbReference>
<dbReference type="CDD" id="cd22596">
    <property type="entry name" value="Kunitz_bikunin_1-like"/>
    <property type="match status" value="1"/>
</dbReference>
<dbReference type="InterPro" id="IPR012674">
    <property type="entry name" value="Calycin"/>
</dbReference>
<dbReference type="GO" id="GO:0016491">
    <property type="term" value="F:oxidoreductase activity"/>
    <property type="evidence" value="ECO:0007669"/>
    <property type="project" value="UniProtKB-KW"/>
</dbReference>
<comment type="caution">
    <text evidence="30">The sequence shown here is derived from an EMBL/GenBank/DDBJ whole genome shotgun (WGS) entry which is preliminary data.</text>
</comment>
<evidence type="ECO:0000256" key="25">
    <source>
        <dbReference type="ARBA" id="ARBA00023157"/>
    </source>
</evidence>
<dbReference type="InterPro" id="IPR002968">
    <property type="entry name" value="A1-microglobln"/>
</dbReference>
<keyword evidence="23" id="KW-0496">Mitochondrion</keyword>
<dbReference type="FunFam" id="4.10.410.10:FF:000010">
    <property type="entry name" value="Alpha1-microglobulin/bikunin (AMBP)"/>
    <property type="match status" value="1"/>
</dbReference>
<keyword evidence="17" id="KW-0999">Mitochondrion inner membrane</keyword>
<dbReference type="GO" id="GO:0004867">
    <property type="term" value="F:serine-type endopeptidase inhibitor activity"/>
    <property type="evidence" value="ECO:0007669"/>
    <property type="project" value="UniProtKB-KW"/>
</dbReference>
<dbReference type="EMBL" id="JAFJMO010000012">
    <property type="protein sequence ID" value="KAJ8260554.1"/>
    <property type="molecule type" value="Genomic_DNA"/>
</dbReference>
<feature type="region of interest" description="Disordered" evidence="28">
    <location>
        <begin position="1"/>
        <end position="24"/>
    </location>
</feature>
<protein>
    <recommendedName>
        <fullName evidence="8">Protein AMBP</fullName>
    </recommendedName>
</protein>
<keyword evidence="16" id="KW-0677">Repeat</keyword>
<evidence type="ECO:0000256" key="18">
    <source>
        <dbReference type="ARBA" id="ARBA00022824"/>
    </source>
</evidence>
<evidence type="ECO:0000256" key="16">
    <source>
        <dbReference type="ARBA" id="ARBA00022737"/>
    </source>
</evidence>
<evidence type="ECO:0000256" key="3">
    <source>
        <dbReference type="ARBA" id="ARBA00004240"/>
    </source>
</evidence>
<dbReference type="InterPro" id="IPR029856">
    <property type="entry name" value="AMBP"/>
</dbReference>
<dbReference type="InterPro" id="IPR036880">
    <property type="entry name" value="Kunitz_BPTI_sf"/>
</dbReference>
<evidence type="ECO:0000256" key="24">
    <source>
        <dbReference type="ARBA" id="ARBA00023136"/>
    </source>
</evidence>
<evidence type="ECO:0000256" key="10">
    <source>
        <dbReference type="ARBA" id="ARBA00022490"/>
    </source>
</evidence>
<evidence type="ECO:0000259" key="29">
    <source>
        <dbReference type="PROSITE" id="PS50279"/>
    </source>
</evidence>
<gene>
    <name evidence="30" type="ORF">COCON_G00162770</name>
</gene>
<evidence type="ECO:0000256" key="19">
    <source>
        <dbReference type="ARBA" id="ARBA00022900"/>
    </source>
</evidence>
<dbReference type="InterPro" id="IPR020901">
    <property type="entry name" value="Prtase_inh_Kunz-CS"/>
</dbReference>
<comment type="subcellular location">
    <subcellularLocation>
        <location evidence="2">Cell membrane</location>
        <topology evidence="2">Peripheral membrane protein</topology>
    </subcellularLocation>
    <subcellularLocation>
        <location evidence="5">Cytoplasm</location>
        <location evidence="5">Cytosol</location>
    </subcellularLocation>
    <subcellularLocation>
        <location evidence="3">Endoplasmic reticulum</location>
    </subcellularLocation>
    <subcellularLocation>
        <location evidence="6">Mitochondrion inner membrane</location>
        <topology evidence="6">Peripheral membrane protein</topology>
    </subcellularLocation>
    <subcellularLocation>
        <location evidence="1">Nucleus membrane</location>
    </subcellularLocation>
    <subcellularLocation>
        <location evidence="4">Secreted</location>
        <location evidence="4">Extracellular space</location>
        <location evidence="4">Extracellular matrix</location>
    </subcellularLocation>
</comment>
<evidence type="ECO:0000256" key="12">
    <source>
        <dbReference type="ARBA" id="ARBA00022530"/>
    </source>
</evidence>
<evidence type="ECO:0000256" key="5">
    <source>
        <dbReference type="ARBA" id="ARBA00004514"/>
    </source>
</evidence>
<dbReference type="SUPFAM" id="SSF50814">
    <property type="entry name" value="Lipocalins"/>
    <property type="match status" value="1"/>
</dbReference>
<keyword evidence="13" id="KW-0165">Cleavage on pair of basic residues</keyword>
<evidence type="ECO:0000256" key="1">
    <source>
        <dbReference type="ARBA" id="ARBA00004126"/>
    </source>
</evidence>
<dbReference type="OrthoDB" id="9949223at2759"/>
<dbReference type="Proteomes" id="UP001152803">
    <property type="component" value="Unassembled WGS sequence"/>
</dbReference>
<evidence type="ECO:0000256" key="21">
    <source>
        <dbReference type="ARBA" id="ARBA00022991"/>
    </source>
</evidence>
<evidence type="ECO:0000313" key="30">
    <source>
        <dbReference type="EMBL" id="KAJ8260554.1"/>
    </source>
</evidence>
<dbReference type="PANTHER" id="PTHR46676:SF1">
    <property type="entry name" value="PROTEIN AMBP"/>
    <property type="match status" value="1"/>
</dbReference>
<dbReference type="SUPFAM" id="SSF57362">
    <property type="entry name" value="BPTI-like"/>
    <property type="match status" value="2"/>
</dbReference>
<dbReference type="PRINTS" id="PR01215">
    <property type="entry name" value="A1MCGLOBULIN"/>
</dbReference>
<keyword evidence="20" id="KW-0654">Proteoglycan</keyword>
<keyword evidence="22" id="KW-0560">Oxidoreductase</keyword>
<keyword evidence="11" id="KW-0964">Secreted</keyword>
<keyword evidence="24" id="KW-0472">Membrane</keyword>
<evidence type="ECO:0000256" key="14">
    <source>
        <dbReference type="ARBA" id="ARBA00022690"/>
    </source>
</evidence>
<dbReference type="InterPro" id="IPR022272">
    <property type="entry name" value="Lipocalin_CS"/>
</dbReference>
<dbReference type="Pfam" id="PF00014">
    <property type="entry name" value="Kunitz_BPTI"/>
    <property type="match status" value="2"/>
</dbReference>
<evidence type="ECO:0000256" key="23">
    <source>
        <dbReference type="ARBA" id="ARBA00023128"/>
    </source>
</evidence>
<dbReference type="GO" id="GO:0005886">
    <property type="term" value="C:plasma membrane"/>
    <property type="evidence" value="ECO:0007669"/>
    <property type="project" value="UniProtKB-SubCell"/>
</dbReference>
<sequence length="509" mass="56473">MPYSFSCPPSSPTQTRGEHANSTQELWDSTQDLLAVRSPCRPLHHRAALCFLTIDSIPHSVAECHEELSKLKSLCSLKPPKSPQKSIRDVALEVRQCPWARPGEGANREGEIRRPLVHLQCLCLTDQGGSERKHALGGQCPTGWRATFEGDQCGGSQSRSHTAKMQRATVLLLLALVAPAFGGPVAPASLFPTQENFNKQQFMGKWYEIAMASSSAHPLHRGERSMSTWELESGDSNAVNVMMTAFRHGLCKEMSSVYEMTETPGRMSYHTKHGTVVNAYVVHTNYDEYAIIALSQERQGDNRTISFKLFGRSMELRPTLMTDFSQLVKEQGMGEDSVIVLLKKEKCTPGDIALETEFQRVRRNVALLTPAEEGSGDDDTPIFRNPDSCQMAPVVGPCFGMVQRFHYNSTLMACLPFFYGGCLGNQNNFVSEKECLQGCRTEAACRLPIDEGSCTLNTELWAFNSTEGKCIPFKYGGCKGNGNKFYSQKECDEYCGVVKDGDEELLKKN</sequence>
<keyword evidence="9" id="KW-1003">Cell membrane</keyword>
<dbReference type="GO" id="GO:0031965">
    <property type="term" value="C:nuclear membrane"/>
    <property type="evidence" value="ECO:0007669"/>
    <property type="project" value="UniProtKB-SubCell"/>
</dbReference>
<evidence type="ECO:0000256" key="7">
    <source>
        <dbReference type="ARBA" id="ARBA00008238"/>
    </source>
</evidence>
<organism evidence="30 31">
    <name type="scientific">Conger conger</name>
    <name type="common">Conger eel</name>
    <name type="synonym">Muraena conger</name>
    <dbReference type="NCBI Taxonomy" id="82655"/>
    <lineage>
        <taxon>Eukaryota</taxon>
        <taxon>Metazoa</taxon>
        <taxon>Chordata</taxon>
        <taxon>Craniata</taxon>
        <taxon>Vertebrata</taxon>
        <taxon>Euteleostomi</taxon>
        <taxon>Actinopterygii</taxon>
        <taxon>Neopterygii</taxon>
        <taxon>Teleostei</taxon>
        <taxon>Anguilliformes</taxon>
        <taxon>Congridae</taxon>
        <taxon>Conger</taxon>
    </lineage>
</organism>
<name>A0A9Q1HSY0_CONCO</name>
<dbReference type="GO" id="GO:0005783">
    <property type="term" value="C:endoplasmic reticulum"/>
    <property type="evidence" value="ECO:0007669"/>
    <property type="project" value="UniProtKB-SubCell"/>
</dbReference>
<evidence type="ECO:0000256" key="9">
    <source>
        <dbReference type="ARBA" id="ARBA00022475"/>
    </source>
</evidence>
<dbReference type="PRINTS" id="PR00759">
    <property type="entry name" value="BASICPTASE"/>
</dbReference>
<evidence type="ECO:0000256" key="27">
    <source>
        <dbReference type="ARBA" id="ARBA00023242"/>
    </source>
</evidence>
<evidence type="ECO:0000256" key="20">
    <source>
        <dbReference type="ARBA" id="ARBA00022974"/>
    </source>
</evidence>
<dbReference type="PROSITE" id="PS00280">
    <property type="entry name" value="BPTI_KUNITZ_1"/>
    <property type="match status" value="1"/>
</dbReference>
<evidence type="ECO:0000256" key="17">
    <source>
        <dbReference type="ARBA" id="ARBA00022792"/>
    </source>
</evidence>
<keyword evidence="18" id="KW-0256">Endoplasmic reticulum</keyword>
<evidence type="ECO:0000256" key="13">
    <source>
        <dbReference type="ARBA" id="ARBA00022685"/>
    </source>
</evidence>
<feature type="compositionally biased region" description="Polar residues" evidence="28">
    <location>
        <begin position="12"/>
        <end position="24"/>
    </location>
</feature>
<evidence type="ECO:0000256" key="8">
    <source>
        <dbReference type="ARBA" id="ARBA00018905"/>
    </source>
</evidence>
<keyword evidence="27" id="KW-0539">Nucleus</keyword>
<keyword evidence="12" id="KW-0272">Extracellular matrix</keyword>
<feature type="domain" description="BPTI/Kunitz inhibitor" evidence="29">
    <location>
        <begin position="445"/>
        <end position="495"/>
    </location>
</feature>
<keyword evidence="21" id="KW-0157">Chromophore</keyword>
<evidence type="ECO:0000256" key="22">
    <source>
        <dbReference type="ARBA" id="ARBA00023002"/>
    </source>
</evidence>